<name>A0ABV0BUL7_9SPHI</name>
<evidence type="ECO:0000313" key="2">
    <source>
        <dbReference type="Proteomes" id="UP001409291"/>
    </source>
</evidence>
<gene>
    <name evidence="1" type="ORF">ABE541_10550</name>
</gene>
<sequence>MQKIQDWITQQWVILSGRKIDSKNDNWLMGPFGNLEAIDKNYIDKLAKLENLIIDTPSKMHGLIPTMSQLHFSPHEYARLSAKVIDFYERTGHYDLNVSVKWNSFFKVFGFLLKKLFSNRLNQLNIPIYDMHNSESITSEIVRLLDAKTNQIKYIFWLRKIASTGKGIYSGAYGICQLPSGRYCVKAIFPLPHGNATVIMAPKVGVNGELVLNSSGQRFGDAGFYFLLKDSKGEHWSKYIRSFRDELIISEADKQLTATQTLTLWNLNVLKFNYEIFQKQ</sequence>
<comment type="caution">
    <text evidence="1">The sequence shown here is derived from an EMBL/GenBank/DDBJ whole genome shotgun (WGS) entry which is preliminary data.</text>
</comment>
<reference evidence="1 2" key="1">
    <citation type="submission" date="2024-04" db="EMBL/GenBank/DDBJ databases">
        <title>WGS of bacteria from Torrens River.</title>
        <authorList>
            <person name="Wyrsch E.R."/>
            <person name="Drigo B."/>
        </authorList>
    </citation>
    <scope>NUCLEOTIDE SEQUENCE [LARGE SCALE GENOMIC DNA]</scope>
    <source>
        <strain evidence="1 2">TWI391</strain>
    </source>
</reference>
<proteinExistence type="predicted"/>
<accession>A0ABV0BUL7</accession>
<organism evidence="1 2">
    <name type="scientific">Sphingobacterium kitahiroshimense</name>
    <dbReference type="NCBI Taxonomy" id="470446"/>
    <lineage>
        <taxon>Bacteria</taxon>
        <taxon>Pseudomonadati</taxon>
        <taxon>Bacteroidota</taxon>
        <taxon>Sphingobacteriia</taxon>
        <taxon>Sphingobacteriales</taxon>
        <taxon>Sphingobacteriaceae</taxon>
        <taxon>Sphingobacterium</taxon>
    </lineage>
</organism>
<dbReference type="Proteomes" id="UP001409291">
    <property type="component" value="Unassembled WGS sequence"/>
</dbReference>
<evidence type="ECO:0000313" key="1">
    <source>
        <dbReference type="EMBL" id="MEN5377703.1"/>
    </source>
</evidence>
<dbReference type="RefSeq" id="WP_221197790.1">
    <property type="nucleotide sequence ID" value="NZ_JBDJLH010000002.1"/>
</dbReference>
<protein>
    <submittedName>
        <fullName evidence="1">Uncharacterized protein</fullName>
    </submittedName>
</protein>
<keyword evidence="2" id="KW-1185">Reference proteome</keyword>
<dbReference type="EMBL" id="JBDJNQ010000004">
    <property type="protein sequence ID" value="MEN5377703.1"/>
    <property type="molecule type" value="Genomic_DNA"/>
</dbReference>